<feature type="compositionally biased region" description="Polar residues" evidence="2">
    <location>
        <begin position="651"/>
        <end position="662"/>
    </location>
</feature>
<feature type="region of interest" description="Disordered" evidence="2">
    <location>
        <begin position="649"/>
        <end position="685"/>
    </location>
</feature>
<comment type="similarity">
    <text evidence="1">Belongs to the gemin-2 family.</text>
</comment>
<evidence type="ECO:0000256" key="2">
    <source>
        <dbReference type="SAM" id="MobiDB-lite"/>
    </source>
</evidence>
<name>A0A5J5AAH9_9ASTE</name>
<proteinExistence type="inferred from homology"/>
<dbReference type="PANTHER" id="PTHR12794">
    <property type="entry name" value="GEMIN2"/>
    <property type="match status" value="1"/>
</dbReference>
<dbReference type="InterPro" id="IPR035426">
    <property type="entry name" value="Gemin2/Brr1"/>
</dbReference>
<accession>A0A5J5AAH9</accession>
<dbReference type="OrthoDB" id="428895at2759"/>
<dbReference type="AlphaFoldDB" id="A0A5J5AAH9"/>
<dbReference type="Gene3D" id="1.20.58.1070">
    <property type="match status" value="1"/>
</dbReference>
<evidence type="ECO:0008006" key="5">
    <source>
        <dbReference type="Google" id="ProtNLM"/>
    </source>
</evidence>
<reference evidence="3 4" key="1">
    <citation type="submission" date="2019-09" db="EMBL/GenBank/DDBJ databases">
        <title>A chromosome-level genome assembly of the Chinese tupelo Nyssa sinensis.</title>
        <authorList>
            <person name="Yang X."/>
            <person name="Kang M."/>
            <person name="Yang Y."/>
            <person name="Xiong H."/>
            <person name="Wang M."/>
            <person name="Zhang Z."/>
            <person name="Wang Z."/>
            <person name="Wu H."/>
            <person name="Ma T."/>
            <person name="Liu J."/>
            <person name="Xi Z."/>
        </authorList>
    </citation>
    <scope>NUCLEOTIDE SEQUENCE [LARGE SCALE GENOMIC DNA]</scope>
    <source>
        <strain evidence="3">J267</strain>
        <tissue evidence="3">Leaf</tissue>
    </source>
</reference>
<gene>
    <name evidence="3" type="ORF">F0562_034594</name>
</gene>
<sequence length="785" mass="86865">MAEDSDSDTCIGFKRSISELSEVEGNQQSLEEQHSNSVSLEEQSYETVCPAKEQIRTLRNSFVLASESFNGLQKKVTCSSSDESETNIVAQENQETVDYVLQEIGEDKLGFENDVIMKLKNDGKDGSSSQSPNEKEKNLEKYETGFSGFQDFVEVEKNSSSRFSSNCTAIKEQQSVKEVLEACDKGLPTSYIAFDRNESESFLENKENQCLVEPEVGSMSVAKIYAVKRTEFESSREIMGDTIKIREEFGQSSSLNGKLAIVESADSDEKGSDCDNLDGPKGIGGAIKCSLTVEVIDETAVIETASASKGCGKGKGFVGFVRHSERNGDKKNVKQEPDGKEEKMGRRRGKGGKKVSWTNGKEFFLTAMPEAPNGCEKKGEETKRIYSRREMEALRFVNVESQRKKWIEVYCGLGPAVTREYESLVECKHQKHTRLNFDPRKRLGKKEESPTICSEEYSQSMDNEIENMNPLGPACGLSVRGGAVVEEEYSEDDDSDDDYSSIQRPAFFVTGEPNFDSGPPEDGLEYLRRVRWEAAQIPKVKVAKIERSKLSKEQTVYMPTIPDIVKCPEHLLPLKQWEDAFLADFSELRLALSHLEGSGAKISGTVQSQFIIHEEEDFHQLPESIILEKFDKLTTDGVESCQEALGCSIPENASSPRSSLTADENDPAISLEDSSPKSFANGSSGDSPTLSAILRMDSVARVSMLRKRISTAENMSTLSRNDCAWLFALCAAVDTPLDADTCAALRCLLRKSAKLRAGKSELDDEVIMLNILGTISGSYFGQSEN</sequence>
<feature type="compositionally biased region" description="Basic and acidic residues" evidence="2">
    <location>
        <begin position="326"/>
        <end position="344"/>
    </location>
</feature>
<dbReference type="GO" id="GO:0032797">
    <property type="term" value="C:SMN complex"/>
    <property type="evidence" value="ECO:0007669"/>
    <property type="project" value="TreeGrafter"/>
</dbReference>
<feature type="region of interest" description="Disordered" evidence="2">
    <location>
        <begin position="22"/>
        <end position="41"/>
    </location>
</feature>
<feature type="compositionally biased region" description="Polar residues" evidence="2">
    <location>
        <begin position="24"/>
        <end position="41"/>
    </location>
</feature>
<organism evidence="3 4">
    <name type="scientific">Nyssa sinensis</name>
    <dbReference type="NCBI Taxonomy" id="561372"/>
    <lineage>
        <taxon>Eukaryota</taxon>
        <taxon>Viridiplantae</taxon>
        <taxon>Streptophyta</taxon>
        <taxon>Embryophyta</taxon>
        <taxon>Tracheophyta</taxon>
        <taxon>Spermatophyta</taxon>
        <taxon>Magnoliopsida</taxon>
        <taxon>eudicotyledons</taxon>
        <taxon>Gunneridae</taxon>
        <taxon>Pentapetalae</taxon>
        <taxon>asterids</taxon>
        <taxon>Cornales</taxon>
        <taxon>Nyssaceae</taxon>
        <taxon>Nyssa</taxon>
    </lineage>
</organism>
<keyword evidence="4" id="KW-1185">Reference proteome</keyword>
<feature type="region of interest" description="Disordered" evidence="2">
    <location>
        <begin position="326"/>
        <end position="354"/>
    </location>
</feature>
<dbReference type="GO" id="GO:0005634">
    <property type="term" value="C:nucleus"/>
    <property type="evidence" value="ECO:0007669"/>
    <property type="project" value="TreeGrafter"/>
</dbReference>
<dbReference type="Proteomes" id="UP000325577">
    <property type="component" value="Linkage Group LG21"/>
</dbReference>
<protein>
    <recommendedName>
        <fullName evidence="5">Gem-associated protein 2</fullName>
    </recommendedName>
</protein>
<evidence type="ECO:0000313" key="4">
    <source>
        <dbReference type="Proteomes" id="UP000325577"/>
    </source>
</evidence>
<dbReference type="EMBL" id="CM018045">
    <property type="protein sequence ID" value="KAA8527309.1"/>
    <property type="molecule type" value="Genomic_DNA"/>
</dbReference>
<evidence type="ECO:0000256" key="1">
    <source>
        <dbReference type="ARBA" id="ARBA00025758"/>
    </source>
</evidence>
<dbReference type="Pfam" id="PF04938">
    <property type="entry name" value="SIP1"/>
    <property type="match status" value="1"/>
</dbReference>
<feature type="compositionally biased region" description="Polar residues" evidence="2">
    <location>
        <begin position="672"/>
        <end position="685"/>
    </location>
</feature>
<dbReference type="PANTHER" id="PTHR12794:SF0">
    <property type="entry name" value="GEM-ASSOCIATED PROTEIN 2"/>
    <property type="match status" value="1"/>
</dbReference>
<evidence type="ECO:0000313" key="3">
    <source>
        <dbReference type="EMBL" id="KAA8527309.1"/>
    </source>
</evidence>
<dbReference type="GO" id="GO:0000387">
    <property type="term" value="P:spliceosomal snRNP assembly"/>
    <property type="evidence" value="ECO:0007669"/>
    <property type="project" value="InterPro"/>
</dbReference>